<accession>A0A3N6RT01</accession>
<gene>
    <name evidence="2" type="ORF">F2Q68_00044385</name>
    <name evidence="1" type="ORF">F2Q70_00043401</name>
</gene>
<reference evidence="1" key="1">
    <citation type="submission" date="2019-12" db="EMBL/GenBank/DDBJ databases">
        <title>Genome sequencing and annotation of Brassica cretica.</title>
        <authorList>
            <person name="Studholme D.J."/>
            <person name="Sarris P.F."/>
        </authorList>
    </citation>
    <scope>NUCLEOTIDE SEQUENCE</scope>
    <source>
        <strain evidence="2">PFS-001/15</strain>
        <strain evidence="1">PFS-102/07</strain>
        <tissue evidence="1">Leaf</tissue>
    </source>
</reference>
<dbReference type="Proteomes" id="UP000712281">
    <property type="component" value="Unassembled WGS sequence"/>
</dbReference>
<dbReference type="AlphaFoldDB" id="A0A3N6RT01"/>
<protein>
    <submittedName>
        <fullName evidence="1">Uncharacterized protein</fullName>
    </submittedName>
</protein>
<evidence type="ECO:0000313" key="2">
    <source>
        <dbReference type="EMBL" id="KAF2606967.1"/>
    </source>
</evidence>
<proteinExistence type="predicted"/>
<dbReference type="EMBL" id="QGKW02000276">
    <property type="protein sequence ID" value="KAF2606967.1"/>
    <property type="molecule type" value="Genomic_DNA"/>
</dbReference>
<sequence>MTEVNCLRLLGEFTSGVNVEVLEAEAFKQMESVSDLFIRVWMRPPALINLAEVVMMTEARELVPSNLAVWLRNQNYPFLGCTNFA</sequence>
<name>A0A3N6RT01_BRACR</name>
<comment type="caution">
    <text evidence="1">The sequence shown here is derived from an EMBL/GenBank/DDBJ whole genome shotgun (WGS) entry which is preliminary data.</text>
</comment>
<evidence type="ECO:0000313" key="1">
    <source>
        <dbReference type="EMBL" id="KAF2592716.1"/>
    </source>
</evidence>
<dbReference type="EMBL" id="QGKY02000164">
    <property type="protein sequence ID" value="KAF2592716.1"/>
    <property type="molecule type" value="Genomic_DNA"/>
</dbReference>
<organism evidence="1">
    <name type="scientific">Brassica cretica</name>
    <name type="common">Mustard</name>
    <dbReference type="NCBI Taxonomy" id="69181"/>
    <lineage>
        <taxon>Eukaryota</taxon>
        <taxon>Viridiplantae</taxon>
        <taxon>Streptophyta</taxon>
        <taxon>Embryophyta</taxon>
        <taxon>Tracheophyta</taxon>
        <taxon>Spermatophyta</taxon>
        <taxon>Magnoliopsida</taxon>
        <taxon>eudicotyledons</taxon>
        <taxon>Gunneridae</taxon>
        <taxon>Pentapetalae</taxon>
        <taxon>rosids</taxon>
        <taxon>malvids</taxon>
        <taxon>Brassicales</taxon>
        <taxon>Brassicaceae</taxon>
        <taxon>Brassiceae</taxon>
        <taxon>Brassica</taxon>
    </lineage>
</organism>